<dbReference type="Proteomes" id="UP000177555">
    <property type="component" value="Unassembled WGS sequence"/>
</dbReference>
<evidence type="ECO:0000313" key="3">
    <source>
        <dbReference type="Proteomes" id="UP000177555"/>
    </source>
</evidence>
<evidence type="ECO:0000256" key="1">
    <source>
        <dbReference type="SAM" id="MobiDB-lite"/>
    </source>
</evidence>
<protein>
    <submittedName>
        <fullName evidence="2">Uncharacterized protein</fullName>
    </submittedName>
</protein>
<reference evidence="2 3" key="1">
    <citation type="journal article" date="2016" name="Nat. Commun.">
        <title>Thousands of microbial genomes shed light on interconnected biogeochemical processes in an aquifer system.</title>
        <authorList>
            <person name="Anantharaman K."/>
            <person name="Brown C.T."/>
            <person name="Hug L.A."/>
            <person name="Sharon I."/>
            <person name="Castelle C.J."/>
            <person name="Probst A.J."/>
            <person name="Thomas B.C."/>
            <person name="Singh A."/>
            <person name="Wilkins M.J."/>
            <person name="Karaoz U."/>
            <person name="Brodie E.L."/>
            <person name="Williams K.H."/>
            <person name="Hubbard S.S."/>
            <person name="Banfield J.F."/>
        </authorList>
    </citation>
    <scope>NUCLEOTIDE SEQUENCE [LARGE SCALE GENOMIC DNA]</scope>
</reference>
<sequence>MMVERIEANQQSNNEMPVELKTSREHSLVESLLGQLGIPEERVKHCAQAYYTAFGPEDQPTERIIVFLEHKIAISRK</sequence>
<dbReference type="AlphaFoldDB" id="A0A1F5JGS6"/>
<evidence type="ECO:0000313" key="2">
    <source>
        <dbReference type="EMBL" id="OGE27690.1"/>
    </source>
</evidence>
<gene>
    <name evidence="2" type="ORF">A2867_04010</name>
</gene>
<feature type="region of interest" description="Disordered" evidence="1">
    <location>
        <begin position="1"/>
        <end position="21"/>
    </location>
</feature>
<organism evidence="2 3">
    <name type="scientific">Candidatus Daviesbacteria bacterium RIFCSPHIGHO2_01_FULL_40_11</name>
    <dbReference type="NCBI Taxonomy" id="1797762"/>
    <lineage>
        <taxon>Bacteria</taxon>
        <taxon>Candidatus Daviesiibacteriota</taxon>
    </lineage>
</organism>
<comment type="caution">
    <text evidence="2">The sequence shown here is derived from an EMBL/GenBank/DDBJ whole genome shotgun (WGS) entry which is preliminary data.</text>
</comment>
<accession>A0A1F5JGS6</accession>
<dbReference type="EMBL" id="MFCP01000033">
    <property type="protein sequence ID" value="OGE27690.1"/>
    <property type="molecule type" value="Genomic_DNA"/>
</dbReference>
<proteinExistence type="predicted"/>
<name>A0A1F5JGS6_9BACT</name>